<dbReference type="GeneID" id="70251205"/>
<dbReference type="InterPro" id="IPR056672">
    <property type="entry name" value="DUF7770"/>
</dbReference>
<dbReference type="Pfam" id="PF24968">
    <property type="entry name" value="DUF7770"/>
    <property type="match status" value="1"/>
</dbReference>
<reference evidence="2" key="1">
    <citation type="submission" date="2021-12" db="EMBL/GenBank/DDBJ databases">
        <title>Convergent genome expansion in fungi linked to evolution of root-endophyte symbiosis.</title>
        <authorList>
            <consortium name="DOE Joint Genome Institute"/>
            <person name="Ke Y.-H."/>
            <person name="Bonito G."/>
            <person name="Liao H.-L."/>
            <person name="Looney B."/>
            <person name="Rojas-Flechas A."/>
            <person name="Nash J."/>
            <person name="Hameed K."/>
            <person name="Schadt C."/>
            <person name="Martin F."/>
            <person name="Crous P.W."/>
            <person name="Miettinen O."/>
            <person name="Magnuson J.K."/>
            <person name="Labbe J."/>
            <person name="Jacobson D."/>
            <person name="Doktycz M.J."/>
            <person name="Veneault-Fourrey C."/>
            <person name="Kuo A."/>
            <person name="Mondo S."/>
            <person name="Calhoun S."/>
            <person name="Riley R."/>
            <person name="Ohm R."/>
            <person name="LaButti K."/>
            <person name="Andreopoulos B."/>
            <person name="Pangilinan J."/>
            <person name="Nolan M."/>
            <person name="Tritt A."/>
            <person name="Clum A."/>
            <person name="Lipzen A."/>
            <person name="Daum C."/>
            <person name="Barry K."/>
            <person name="Grigoriev I.V."/>
            <person name="Vilgalys R."/>
        </authorList>
    </citation>
    <scope>NUCLEOTIDE SEQUENCE</scope>
    <source>
        <strain evidence="2">PMI_201</strain>
    </source>
</reference>
<evidence type="ECO:0000313" key="2">
    <source>
        <dbReference type="EMBL" id="KAH8691787.1"/>
    </source>
</evidence>
<dbReference type="AlphaFoldDB" id="A0AAD4KM90"/>
<dbReference type="Proteomes" id="UP001201262">
    <property type="component" value="Unassembled WGS sequence"/>
</dbReference>
<comment type="caution">
    <text evidence="2">The sequence shown here is derived from an EMBL/GenBank/DDBJ whole genome shotgun (WGS) entry which is preliminary data.</text>
</comment>
<accession>A0AAD4KM90</accession>
<name>A0AAD4KM90_9EURO</name>
<protein>
    <recommendedName>
        <fullName evidence="1">DUF7770 domain-containing protein</fullName>
    </recommendedName>
</protein>
<evidence type="ECO:0000259" key="1">
    <source>
        <dbReference type="Pfam" id="PF24968"/>
    </source>
</evidence>
<feature type="domain" description="DUF7770" evidence="1">
    <location>
        <begin position="17"/>
        <end position="170"/>
    </location>
</feature>
<evidence type="ECO:0000313" key="3">
    <source>
        <dbReference type="Proteomes" id="UP001201262"/>
    </source>
</evidence>
<organism evidence="2 3">
    <name type="scientific">Talaromyces proteolyticus</name>
    <dbReference type="NCBI Taxonomy" id="1131652"/>
    <lineage>
        <taxon>Eukaryota</taxon>
        <taxon>Fungi</taxon>
        <taxon>Dikarya</taxon>
        <taxon>Ascomycota</taxon>
        <taxon>Pezizomycotina</taxon>
        <taxon>Eurotiomycetes</taxon>
        <taxon>Eurotiomycetidae</taxon>
        <taxon>Eurotiales</taxon>
        <taxon>Trichocomaceae</taxon>
        <taxon>Talaromyces</taxon>
        <taxon>Talaromyces sect. Bacilispori</taxon>
    </lineage>
</organism>
<sequence>MPTPPTLAQLAQHVILIRITMHTTGKFFEADTRSGNHTSIFLITSDQTSIRLNMTKAGPADTMGTYTTSFCAYTHSNTSVANIDITPIQGLTAGHVTQLITQNRRERYQLAHSGVGCRFWVSTVINDMALAGYISSSSATSASSARDMLRYNYSKGKQPQFEEIVPGRFV</sequence>
<proteinExistence type="predicted"/>
<dbReference type="RefSeq" id="XP_046067784.1">
    <property type="nucleotide sequence ID" value="XM_046220918.1"/>
</dbReference>
<gene>
    <name evidence="2" type="ORF">BGW36DRAFT_431038</name>
</gene>
<dbReference type="EMBL" id="JAJTJA010000011">
    <property type="protein sequence ID" value="KAH8691787.1"/>
    <property type="molecule type" value="Genomic_DNA"/>
</dbReference>
<keyword evidence="3" id="KW-1185">Reference proteome</keyword>